<evidence type="ECO:0000256" key="1">
    <source>
        <dbReference type="SAM" id="MobiDB-lite"/>
    </source>
</evidence>
<dbReference type="AlphaFoldDB" id="A0A5C1AB87"/>
<evidence type="ECO:0008006" key="5">
    <source>
        <dbReference type="Google" id="ProtNLM"/>
    </source>
</evidence>
<evidence type="ECO:0000256" key="2">
    <source>
        <dbReference type="SAM" id="SignalP"/>
    </source>
</evidence>
<reference evidence="4" key="1">
    <citation type="submission" date="2019-08" db="EMBL/GenBank/DDBJ databases">
        <title>Limnoglobus roseus gen. nov., sp. nov., a novel freshwater planctomycete with a giant genome from the family Gemmataceae.</title>
        <authorList>
            <person name="Kulichevskaya I.S."/>
            <person name="Naumoff D.G."/>
            <person name="Miroshnikov K."/>
            <person name="Ivanova A."/>
            <person name="Philippov D.A."/>
            <person name="Hakobyan A."/>
            <person name="Rijpstra I.C."/>
            <person name="Sinninghe Damste J.S."/>
            <person name="Liesack W."/>
            <person name="Dedysh S.N."/>
        </authorList>
    </citation>
    <scope>NUCLEOTIDE SEQUENCE [LARGE SCALE GENOMIC DNA]</scope>
    <source>
        <strain evidence="4">PX52</strain>
    </source>
</reference>
<sequence length="314" mass="33700">MWKIVCTGAIGLLLLTEPLAAQAPPAAPPPPTTPPPPAAEDEGLTVRGSSVGYIDTAAVGNQLFFRSDFGYGFPFPNRAEFFYPRNQPTGRGLPLAERSIDFQDLMVHVEGALGQRVSAFVEAGSRFLNPEVNANAAGWSDTVIGLKYALLATPDKLATFQLRTYVPTGSANRGLGTGHVSLEPGLLGFANLTNRLGLAGEFRCWVPIDGSAFAGTVLRYGLGTRSTLWESGNRRVSPTLEVIGWTVLAGQESQLGVDDTVLQQAAAGVTVVNLKVGARIDLSDRFGLYAGYGRAITGQQWYKDVLRLEARWLY</sequence>
<dbReference type="RefSeq" id="WP_149111225.1">
    <property type="nucleotide sequence ID" value="NZ_CP042425.1"/>
</dbReference>
<keyword evidence="4" id="KW-1185">Reference proteome</keyword>
<dbReference type="Proteomes" id="UP000324974">
    <property type="component" value="Chromosome"/>
</dbReference>
<keyword evidence="2" id="KW-0732">Signal</keyword>
<feature type="compositionally biased region" description="Pro residues" evidence="1">
    <location>
        <begin position="25"/>
        <end position="38"/>
    </location>
</feature>
<evidence type="ECO:0000313" key="3">
    <source>
        <dbReference type="EMBL" id="QEL16501.1"/>
    </source>
</evidence>
<organism evidence="3 4">
    <name type="scientific">Limnoglobus roseus</name>
    <dbReference type="NCBI Taxonomy" id="2598579"/>
    <lineage>
        <taxon>Bacteria</taxon>
        <taxon>Pseudomonadati</taxon>
        <taxon>Planctomycetota</taxon>
        <taxon>Planctomycetia</taxon>
        <taxon>Gemmatales</taxon>
        <taxon>Gemmataceae</taxon>
        <taxon>Limnoglobus</taxon>
    </lineage>
</organism>
<feature type="region of interest" description="Disordered" evidence="1">
    <location>
        <begin position="22"/>
        <end position="43"/>
    </location>
</feature>
<protein>
    <recommendedName>
        <fullName evidence="5">Transporter</fullName>
    </recommendedName>
</protein>
<proteinExistence type="predicted"/>
<gene>
    <name evidence="3" type="ORF">PX52LOC_03460</name>
</gene>
<name>A0A5C1AB87_9BACT</name>
<dbReference type="KEGG" id="lrs:PX52LOC_03460"/>
<dbReference type="EMBL" id="CP042425">
    <property type="protein sequence ID" value="QEL16501.1"/>
    <property type="molecule type" value="Genomic_DNA"/>
</dbReference>
<feature type="chain" id="PRO_5022897615" description="Transporter" evidence="2">
    <location>
        <begin position="24"/>
        <end position="314"/>
    </location>
</feature>
<feature type="signal peptide" evidence="2">
    <location>
        <begin position="1"/>
        <end position="23"/>
    </location>
</feature>
<evidence type="ECO:0000313" key="4">
    <source>
        <dbReference type="Proteomes" id="UP000324974"/>
    </source>
</evidence>
<dbReference type="OrthoDB" id="263621at2"/>
<accession>A0A5C1AB87</accession>